<evidence type="ECO:0000313" key="2">
    <source>
        <dbReference type="EMBL" id="HHS01745.1"/>
    </source>
</evidence>
<name>A0A7C5V5B2_9FIRM</name>
<dbReference type="EMBL" id="DRUZ01000055">
    <property type="protein sequence ID" value="HHS01745.1"/>
    <property type="molecule type" value="Genomic_DNA"/>
</dbReference>
<proteinExistence type="predicted"/>
<organism evidence="2">
    <name type="scientific">Caldicellulosiruptor owensensis</name>
    <dbReference type="NCBI Taxonomy" id="55205"/>
    <lineage>
        <taxon>Bacteria</taxon>
        <taxon>Bacillati</taxon>
        <taxon>Bacillota</taxon>
        <taxon>Bacillota incertae sedis</taxon>
        <taxon>Caldicellulosiruptorales</taxon>
        <taxon>Caldicellulosiruptoraceae</taxon>
        <taxon>Caldicellulosiruptor</taxon>
    </lineage>
</organism>
<accession>A0A7C5V5B2</accession>
<dbReference type="AlphaFoldDB" id="A0A7C5V5B2"/>
<reference evidence="2" key="1">
    <citation type="journal article" date="2020" name="mSystems">
        <title>Genome- and Community-Level Interaction Insights into Carbon Utilization and Element Cycling Functions of Hydrothermarchaeota in Hydrothermal Sediment.</title>
        <authorList>
            <person name="Zhou Z."/>
            <person name="Liu Y."/>
            <person name="Xu W."/>
            <person name="Pan J."/>
            <person name="Luo Z.H."/>
            <person name="Li M."/>
        </authorList>
    </citation>
    <scope>NUCLEOTIDE SEQUENCE [LARGE SCALE GENOMIC DNA]</scope>
    <source>
        <strain evidence="2">SpSt-102</strain>
    </source>
</reference>
<protein>
    <submittedName>
        <fullName evidence="2">Uncharacterized protein</fullName>
    </submittedName>
</protein>
<sequence>MNVGLRRSRYKRYCEYKNFIERIRRGLILVVVFFLIMLFIVEMSKQKLLPHDEYILKILFSYDNVNLKFAGGRFSIKISKNLPNRFYKKTNYLIFKSKGYLFSLVGNN</sequence>
<evidence type="ECO:0000256" key="1">
    <source>
        <dbReference type="SAM" id="Phobius"/>
    </source>
</evidence>
<feature type="transmembrane region" description="Helical" evidence="1">
    <location>
        <begin position="23"/>
        <end position="41"/>
    </location>
</feature>
<keyword evidence="1" id="KW-0812">Transmembrane</keyword>
<keyword evidence="1" id="KW-0472">Membrane</keyword>
<keyword evidence="1" id="KW-1133">Transmembrane helix</keyword>
<comment type="caution">
    <text evidence="2">The sequence shown here is derived from an EMBL/GenBank/DDBJ whole genome shotgun (WGS) entry which is preliminary data.</text>
</comment>
<gene>
    <name evidence="2" type="ORF">ENL71_04335</name>
</gene>